<proteinExistence type="predicted"/>
<dbReference type="PANTHER" id="PTHR30136:SF23">
    <property type="entry name" value="DNA-BINDING TRANSCRIPTIONAL ACTIVATOR MHPR"/>
    <property type="match status" value="1"/>
</dbReference>
<comment type="caution">
    <text evidence="6">The sequence shown here is derived from an EMBL/GenBank/DDBJ whole genome shotgun (WGS) entry which is preliminary data.</text>
</comment>
<dbReference type="InterPro" id="IPR029016">
    <property type="entry name" value="GAF-like_dom_sf"/>
</dbReference>
<feature type="domain" description="IclR-ED" evidence="5">
    <location>
        <begin position="68"/>
        <end position="250"/>
    </location>
</feature>
<dbReference type="SMART" id="SM00346">
    <property type="entry name" value="HTH_ICLR"/>
    <property type="match status" value="1"/>
</dbReference>
<dbReference type="InterPro" id="IPR050707">
    <property type="entry name" value="HTH_MetabolicPath_Reg"/>
</dbReference>
<dbReference type="Gene3D" id="3.30.450.40">
    <property type="match status" value="1"/>
</dbReference>
<evidence type="ECO:0000256" key="3">
    <source>
        <dbReference type="ARBA" id="ARBA00023163"/>
    </source>
</evidence>
<dbReference type="Gene3D" id="1.10.10.10">
    <property type="entry name" value="Winged helix-like DNA-binding domain superfamily/Winged helix DNA-binding domain"/>
    <property type="match status" value="1"/>
</dbReference>
<dbReference type="InterPro" id="IPR014757">
    <property type="entry name" value="Tscrpt_reg_IclR_C"/>
</dbReference>
<evidence type="ECO:0000313" key="7">
    <source>
        <dbReference type="Proteomes" id="UP000255165"/>
    </source>
</evidence>
<dbReference type="AlphaFoldDB" id="A0A370NLE1"/>
<dbReference type="InterPro" id="IPR036390">
    <property type="entry name" value="WH_DNA-bd_sf"/>
</dbReference>
<keyword evidence="7" id="KW-1185">Reference proteome</keyword>
<evidence type="ECO:0000256" key="1">
    <source>
        <dbReference type="ARBA" id="ARBA00023015"/>
    </source>
</evidence>
<accession>A0A370NLE1</accession>
<evidence type="ECO:0000259" key="5">
    <source>
        <dbReference type="PROSITE" id="PS51078"/>
    </source>
</evidence>
<evidence type="ECO:0000256" key="2">
    <source>
        <dbReference type="ARBA" id="ARBA00023125"/>
    </source>
</evidence>
<dbReference type="PROSITE" id="PS51077">
    <property type="entry name" value="HTH_ICLR"/>
    <property type="match status" value="1"/>
</dbReference>
<dbReference type="GO" id="GO:0045892">
    <property type="term" value="P:negative regulation of DNA-templated transcription"/>
    <property type="evidence" value="ECO:0007669"/>
    <property type="project" value="TreeGrafter"/>
</dbReference>
<dbReference type="InterPro" id="IPR005471">
    <property type="entry name" value="Tscrpt_reg_IclR_N"/>
</dbReference>
<protein>
    <submittedName>
        <fullName evidence="6">IclR family transcriptional regulator</fullName>
    </submittedName>
</protein>
<dbReference type="Pfam" id="PF09339">
    <property type="entry name" value="HTH_IclR"/>
    <property type="match status" value="1"/>
</dbReference>
<name>A0A370NLE1_9BURK</name>
<dbReference type="RefSeq" id="WP_115215154.1">
    <property type="nucleotide sequence ID" value="NZ_QKWJ01000063.1"/>
</dbReference>
<dbReference type="EMBL" id="QKWJ01000063">
    <property type="protein sequence ID" value="RDK06417.1"/>
    <property type="molecule type" value="Genomic_DNA"/>
</dbReference>
<keyword evidence="2" id="KW-0238">DNA-binding</keyword>
<dbReference type="InterPro" id="IPR036388">
    <property type="entry name" value="WH-like_DNA-bd_sf"/>
</dbReference>
<dbReference type="Proteomes" id="UP000255165">
    <property type="component" value="Unassembled WGS sequence"/>
</dbReference>
<sequence>MEENQIRAVARALSVLRLMNTAQRWTLHELHQRLALPKTTLFRILSTLQSEGYVQADIARGYYALTRNVRELGGGYTEQAEIVSAGASIAIRVTREIKWPLAIGVRDRNMLVIGFSTMPYSPVAVRATTIGHSLRLESSAMGLAYLAHCSKQERSIVLDLLQTMTPTDGGTAQALLESKIAEVAAQGHAVRQANEASDSATLAVPICLSGVAIAALGMTTFGRLMTTPTIEQFLPVLRETANEISANYSSRDFGEFQSGTGTR</sequence>
<reference evidence="7" key="1">
    <citation type="submission" date="2018-06" db="EMBL/GenBank/DDBJ databases">
        <authorList>
            <person name="Feng T."/>
            <person name="Jeon C.O."/>
        </authorList>
    </citation>
    <scope>NUCLEOTIDE SEQUENCE [LARGE SCALE GENOMIC DNA]</scope>
    <source>
        <strain evidence="7">S23</strain>
    </source>
</reference>
<dbReference type="PANTHER" id="PTHR30136">
    <property type="entry name" value="HELIX-TURN-HELIX TRANSCRIPTIONAL REGULATOR, ICLR FAMILY"/>
    <property type="match status" value="1"/>
</dbReference>
<dbReference type="GO" id="GO:0003677">
    <property type="term" value="F:DNA binding"/>
    <property type="evidence" value="ECO:0007669"/>
    <property type="project" value="UniProtKB-KW"/>
</dbReference>
<dbReference type="SUPFAM" id="SSF46785">
    <property type="entry name" value="Winged helix' DNA-binding domain"/>
    <property type="match status" value="1"/>
</dbReference>
<feature type="domain" description="HTH iclR-type" evidence="4">
    <location>
        <begin position="6"/>
        <end position="67"/>
    </location>
</feature>
<dbReference type="GO" id="GO:0003700">
    <property type="term" value="F:DNA-binding transcription factor activity"/>
    <property type="evidence" value="ECO:0007669"/>
    <property type="project" value="TreeGrafter"/>
</dbReference>
<keyword evidence="3" id="KW-0804">Transcription</keyword>
<keyword evidence="1" id="KW-0805">Transcription regulation</keyword>
<gene>
    <name evidence="6" type="ORF">DN412_31455</name>
</gene>
<dbReference type="SUPFAM" id="SSF55781">
    <property type="entry name" value="GAF domain-like"/>
    <property type="match status" value="1"/>
</dbReference>
<dbReference type="PROSITE" id="PS51078">
    <property type="entry name" value="ICLR_ED"/>
    <property type="match status" value="1"/>
</dbReference>
<evidence type="ECO:0000259" key="4">
    <source>
        <dbReference type="PROSITE" id="PS51077"/>
    </source>
</evidence>
<organism evidence="6 7">
    <name type="scientific">Cupriavidus lacunae</name>
    <dbReference type="NCBI Taxonomy" id="2666307"/>
    <lineage>
        <taxon>Bacteria</taxon>
        <taxon>Pseudomonadati</taxon>
        <taxon>Pseudomonadota</taxon>
        <taxon>Betaproteobacteria</taxon>
        <taxon>Burkholderiales</taxon>
        <taxon>Burkholderiaceae</taxon>
        <taxon>Cupriavidus</taxon>
    </lineage>
</organism>
<dbReference type="Pfam" id="PF01614">
    <property type="entry name" value="IclR_C"/>
    <property type="match status" value="1"/>
</dbReference>
<evidence type="ECO:0000313" key="6">
    <source>
        <dbReference type="EMBL" id="RDK06417.1"/>
    </source>
</evidence>